<dbReference type="GO" id="GO:0040008">
    <property type="term" value="P:regulation of growth"/>
    <property type="evidence" value="ECO:0007669"/>
    <property type="project" value="InterPro"/>
</dbReference>
<reference evidence="3 4" key="1">
    <citation type="journal article" date="2019" name="Genome Biol. Evol.">
        <title>Insights into the evolution of the New World diploid cottons (Gossypium, subgenus Houzingenia) based on genome sequencing.</title>
        <authorList>
            <person name="Grover C.E."/>
            <person name="Arick M.A. 2nd"/>
            <person name="Thrash A."/>
            <person name="Conover J.L."/>
            <person name="Sanders W.S."/>
            <person name="Peterson D.G."/>
            <person name="Frelichowski J.E."/>
            <person name="Scheffler J.A."/>
            <person name="Scheffler B.E."/>
            <person name="Wendel J.F."/>
        </authorList>
    </citation>
    <scope>NUCLEOTIDE SEQUENCE [LARGE SCALE GENOMIC DNA]</scope>
    <source>
        <strain evidence="3">57</strain>
        <tissue evidence="3">Leaf</tissue>
    </source>
</reference>
<feature type="coiled-coil region" evidence="1">
    <location>
        <begin position="1"/>
        <end position="28"/>
    </location>
</feature>
<dbReference type="PANTHER" id="PTHR47490">
    <property type="entry name" value="PROTEIN BLISTER"/>
    <property type="match status" value="1"/>
</dbReference>
<name>A0A7J8UAV9_9ROSI</name>
<proteinExistence type="predicted"/>
<evidence type="ECO:0000256" key="1">
    <source>
        <dbReference type="SAM" id="Coils"/>
    </source>
</evidence>
<dbReference type="AlphaFoldDB" id="A0A7J8UAV9"/>
<dbReference type="EMBL" id="JABFAB010000005">
    <property type="protein sequence ID" value="MBA0647561.1"/>
    <property type="molecule type" value="Genomic_DNA"/>
</dbReference>
<feature type="coiled-coil region" evidence="1">
    <location>
        <begin position="103"/>
        <end position="158"/>
    </location>
</feature>
<comment type="caution">
    <text evidence="3">The sequence shown here is derived from an EMBL/GenBank/DDBJ whole genome shotgun (WGS) entry which is preliminary data.</text>
</comment>
<gene>
    <name evidence="3" type="ORF">Goklo_015407</name>
</gene>
<evidence type="ECO:0000256" key="2">
    <source>
        <dbReference type="SAM" id="MobiDB-lite"/>
    </source>
</evidence>
<evidence type="ECO:0000313" key="3">
    <source>
        <dbReference type="EMBL" id="MBA0647561.1"/>
    </source>
</evidence>
<feature type="compositionally biased region" description="Low complexity" evidence="2">
    <location>
        <begin position="52"/>
        <end position="63"/>
    </location>
</feature>
<dbReference type="InterPro" id="IPR044194">
    <property type="entry name" value="BLISTER"/>
</dbReference>
<dbReference type="Proteomes" id="UP000593573">
    <property type="component" value="Unassembled WGS sequence"/>
</dbReference>
<accession>A0A7J8UAV9</accession>
<protein>
    <submittedName>
        <fullName evidence="3">Uncharacterized protein</fullName>
    </submittedName>
</protein>
<feature type="compositionally biased region" description="Polar residues" evidence="2">
    <location>
        <begin position="71"/>
        <end position="80"/>
    </location>
</feature>
<dbReference type="PANTHER" id="PTHR47490:SF2">
    <property type="entry name" value="PROTEIN BLISTER"/>
    <property type="match status" value="1"/>
</dbReference>
<evidence type="ECO:0000313" key="4">
    <source>
        <dbReference type="Proteomes" id="UP000593573"/>
    </source>
</evidence>
<dbReference type="OrthoDB" id="2019993at2759"/>
<organism evidence="3 4">
    <name type="scientific">Gossypium klotzschianum</name>
    <dbReference type="NCBI Taxonomy" id="34286"/>
    <lineage>
        <taxon>Eukaryota</taxon>
        <taxon>Viridiplantae</taxon>
        <taxon>Streptophyta</taxon>
        <taxon>Embryophyta</taxon>
        <taxon>Tracheophyta</taxon>
        <taxon>Spermatophyta</taxon>
        <taxon>Magnoliopsida</taxon>
        <taxon>eudicotyledons</taxon>
        <taxon>Gunneridae</taxon>
        <taxon>Pentapetalae</taxon>
        <taxon>rosids</taxon>
        <taxon>malvids</taxon>
        <taxon>Malvales</taxon>
        <taxon>Malvaceae</taxon>
        <taxon>Malvoideae</taxon>
        <taxon>Gossypium</taxon>
    </lineage>
</organism>
<sequence length="254" mass="28427">MSSLEKDRQDLLSTIEALQEEKKVLQSKLRDSFLSGKSVDAIKNPASKKDMSTSTEDLATTETTSDDKELNNTNDASSLSLLPEDGGFEVSSVHIPPDQIRMIQNINSLISELRLEKEELTQALSSELSQSSKLKEVNEELSRKLEVQTQRLELLTAQSLASEYIPARQPEPRKIDDNTPYADEGDEGFRMDNEALSWGAIKTENQQAAFILNPYNLGKTDEGYKEVPCRRVIWFSVSGSNFAQGRDELRGHTV</sequence>
<keyword evidence="4" id="KW-1185">Reference proteome</keyword>
<keyword evidence="1" id="KW-0175">Coiled coil</keyword>
<feature type="region of interest" description="Disordered" evidence="2">
    <location>
        <begin position="40"/>
        <end position="83"/>
    </location>
</feature>